<reference evidence="1" key="2">
    <citation type="submission" date="2025-09" db="UniProtKB">
        <authorList>
            <consortium name="EnsemblPlants"/>
        </authorList>
    </citation>
    <scope>IDENTIFICATION</scope>
</reference>
<name>A0ACD5XIJ0_AVESA</name>
<keyword evidence="2" id="KW-1185">Reference proteome</keyword>
<protein>
    <submittedName>
        <fullName evidence="1">Uncharacterized protein</fullName>
    </submittedName>
</protein>
<accession>A0ACD5XIJ0</accession>
<organism evidence="1 2">
    <name type="scientific">Avena sativa</name>
    <name type="common">Oat</name>
    <dbReference type="NCBI Taxonomy" id="4498"/>
    <lineage>
        <taxon>Eukaryota</taxon>
        <taxon>Viridiplantae</taxon>
        <taxon>Streptophyta</taxon>
        <taxon>Embryophyta</taxon>
        <taxon>Tracheophyta</taxon>
        <taxon>Spermatophyta</taxon>
        <taxon>Magnoliopsida</taxon>
        <taxon>Liliopsida</taxon>
        <taxon>Poales</taxon>
        <taxon>Poaceae</taxon>
        <taxon>BOP clade</taxon>
        <taxon>Pooideae</taxon>
        <taxon>Poodae</taxon>
        <taxon>Poeae</taxon>
        <taxon>Poeae Chloroplast Group 1 (Aveneae type)</taxon>
        <taxon>Aveninae</taxon>
        <taxon>Avena</taxon>
    </lineage>
</organism>
<proteinExistence type="predicted"/>
<evidence type="ECO:0000313" key="2">
    <source>
        <dbReference type="Proteomes" id="UP001732700"/>
    </source>
</evidence>
<dbReference type="Proteomes" id="UP001732700">
    <property type="component" value="Chromosome 5A"/>
</dbReference>
<reference evidence="1" key="1">
    <citation type="submission" date="2021-05" db="EMBL/GenBank/DDBJ databases">
        <authorList>
            <person name="Scholz U."/>
            <person name="Mascher M."/>
            <person name="Fiebig A."/>
        </authorList>
    </citation>
    <scope>NUCLEOTIDE SEQUENCE [LARGE SCALE GENOMIC DNA]</scope>
</reference>
<evidence type="ECO:0000313" key="1">
    <source>
        <dbReference type="EnsemblPlants" id="AVESA.00010b.r2.5AG0798690.1.CDS"/>
    </source>
</evidence>
<sequence>MEYSRSDHRASSRLLVGAVVLLCLCAAASGQGQLSCNYYKASCPNLDSIVQARVSAAMKAEARMGASLLRLHFHDCFVNGCDGSILLDGPDSEKLALPNLNSVRGYEVIDAIKADLETACPGVVSCADVVAYAAKYGVLLSGGPDYDVRLGRKDGPVANQSGANSNLPSPFNSITVITQKFKDVGLSTKDVVVLSGAHTIGRSRCVLFRSRLANFSATDSVDPTLDSALASSLQQLCSGGDGNQTADLDAGSADAFDNHYYKNLLANKGLLSSDQGLFSSPDGVNATRALVQAYSANSQRFLYDFGVSMVRMGNIPSPNASAGQIRTKCSAVN</sequence>
<dbReference type="EnsemblPlants" id="AVESA.00010b.r2.5AG0798690.1">
    <property type="protein sequence ID" value="AVESA.00010b.r2.5AG0798690.1.CDS"/>
    <property type="gene ID" value="AVESA.00010b.r2.5AG0798690"/>
</dbReference>